<feature type="compositionally biased region" description="Polar residues" evidence="1">
    <location>
        <begin position="37"/>
        <end position="62"/>
    </location>
</feature>
<dbReference type="Proteomes" id="UP000886700">
    <property type="component" value="Unplaced"/>
</dbReference>
<feature type="region of interest" description="Disordered" evidence="1">
    <location>
        <begin position="19"/>
        <end position="167"/>
    </location>
</feature>
<feature type="chain" id="PRO_5045827965" evidence="2">
    <location>
        <begin position="18"/>
        <end position="167"/>
    </location>
</feature>
<organism evidence="3 4">
    <name type="scientific">Mesocricetus auratus</name>
    <name type="common">Golden hamster</name>
    <dbReference type="NCBI Taxonomy" id="10036"/>
    <lineage>
        <taxon>Eukaryota</taxon>
        <taxon>Metazoa</taxon>
        <taxon>Chordata</taxon>
        <taxon>Craniata</taxon>
        <taxon>Vertebrata</taxon>
        <taxon>Euteleostomi</taxon>
        <taxon>Mammalia</taxon>
        <taxon>Eutheria</taxon>
        <taxon>Euarchontoglires</taxon>
        <taxon>Glires</taxon>
        <taxon>Rodentia</taxon>
        <taxon>Myomorpha</taxon>
        <taxon>Muroidea</taxon>
        <taxon>Cricetidae</taxon>
        <taxon>Cricetinae</taxon>
        <taxon>Mesocricetus</taxon>
    </lineage>
</organism>
<proteinExistence type="predicted"/>
<sequence>MMLVVLLAMALLALTSAQRPSEDFVVSNRFTRERQPSPGNSQGVSADSQTPDPQNTGEYQQTKIRRPPQPSQQLQLQRPAQRPKPPQTPPQQSQQPQLPVQQQGQLPVQQQEQLPVQQQEQLPVQQQEQLPVQQQEQLPVQQQGQLPVQQQRQEPQRNRFPRQAQRA</sequence>
<keyword evidence="3" id="KW-1185">Reference proteome</keyword>
<evidence type="ECO:0000256" key="2">
    <source>
        <dbReference type="SAM" id="SignalP"/>
    </source>
</evidence>
<evidence type="ECO:0000313" key="4">
    <source>
        <dbReference type="RefSeq" id="XP_040599644.1"/>
    </source>
</evidence>
<dbReference type="GeneID" id="110340013"/>
<dbReference type="RefSeq" id="XP_040599644.1">
    <property type="nucleotide sequence ID" value="XM_040743710.1"/>
</dbReference>
<accession>A0ABM2X9Y2</accession>
<evidence type="ECO:0000256" key="1">
    <source>
        <dbReference type="SAM" id="MobiDB-lite"/>
    </source>
</evidence>
<gene>
    <name evidence="4" type="primary">LOC110340013</name>
</gene>
<keyword evidence="2" id="KW-0732">Signal</keyword>
<feature type="compositionally biased region" description="Low complexity" evidence="1">
    <location>
        <begin position="90"/>
        <end position="153"/>
    </location>
</feature>
<feature type="signal peptide" evidence="2">
    <location>
        <begin position="1"/>
        <end position="17"/>
    </location>
</feature>
<evidence type="ECO:0000313" key="3">
    <source>
        <dbReference type="Proteomes" id="UP000886700"/>
    </source>
</evidence>
<name>A0ABM2X9Y2_MESAU</name>
<feature type="compositionally biased region" description="Low complexity" evidence="1">
    <location>
        <begin position="71"/>
        <end position="80"/>
    </location>
</feature>
<reference evidence="4" key="1">
    <citation type="submission" date="2025-08" db="UniProtKB">
        <authorList>
            <consortium name="RefSeq"/>
        </authorList>
    </citation>
    <scope>IDENTIFICATION</scope>
    <source>
        <tissue evidence="4">Liver</tissue>
    </source>
</reference>
<protein>
    <submittedName>
        <fullName evidence="4">Gliadoralin-A-like</fullName>
    </submittedName>
</protein>